<organism evidence="2 3">
    <name type="scientific">Luteococcus sanguinis</name>
    <dbReference type="NCBI Taxonomy" id="174038"/>
    <lineage>
        <taxon>Bacteria</taxon>
        <taxon>Bacillati</taxon>
        <taxon>Actinomycetota</taxon>
        <taxon>Actinomycetes</taxon>
        <taxon>Propionibacteriales</taxon>
        <taxon>Propionibacteriaceae</taxon>
        <taxon>Luteococcus</taxon>
    </lineage>
</organism>
<gene>
    <name evidence="2" type="ORF">ACFP57_01940</name>
</gene>
<name>A0ABW1WY63_9ACTN</name>
<accession>A0ABW1WY63</accession>
<evidence type="ECO:0000313" key="3">
    <source>
        <dbReference type="Proteomes" id="UP001596266"/>
    </source>
</evidence>
<protein>
    <recommendedName>
        <fullName evidence="1">VOC domain-containing protein</fullName>
    </recommendedName>
</protein>
<dbReference type="InterPro" id="IPR029068">
    <property type="entry name" value="Glyas_Bleomycin-R_OHBP_Dase"/>
</dbReference>
<dbReference type="Proteomes" id="UP001596266">
    <property type="component" value="Unassembled WGS sequence"/>
</dbReference>
<reference evidence="3" key="1">
    <citation type="journal article" date="2019" name="Int. J. Syst. Evol. Microbiol.">
        <title>The Global Catalogue of Microorganisms (GCM) 10K type strain sequencing project: providing services to taxonomists for standard genome sequencing and annotation.</title>
        <authorList>
            <consortium name="The Broad Institute Genomics Platform"/>
            <consortium name="The Broad Institute Genome Sequencing Center for Infectious Disease"/>
            <person name="Wu L."/>
            <person name="Ma J."/>
        </authorList>
    </citation>
    <scope>NUCLEOTIDE SEQUENCE [LARGE SCALE GENOMIC DNA]</scope>
    <source>
        <strain evidence="3">CGMCC 1.15277</strain>
    </source>
</reference>
<comment type="caution">
    <text evidence="2">The sequence shown here is derived from an EMBL/GenBank/DDBJ whole genome shotgun (WGS) entry which is preliminary data.</text>
</comment>
<sequence length="249" mass="26171">MTHTITSSVQCYRFSADPTAMIAFLEALGLVRSVSTEGDGYALMRAAGGSVGVHAASGSSTGAVPGQTQLCLEVASVDDVAAIEGVQVWDESYGRQAGVTDSFSGGIWIDERQSDLYGYTDHDDPPRAGLFVTAVRYSPAFAPDVELFARFGLAAGQGDEWWQPLTAADGSVVGLHKPSGQPITAPASENPVGDNSVCDLGFETTEPLEGVRDRLVAAGYDASLHTDEVGTAVHVTDPDGCHVEVHQRR</sequence>
<dbReference type="PROSITE" id="PS51819">
    <property type="entry name" value="VOC"/>
    <property type="match status" value="1"/>
</dbReference>
<evidence type="ECO:0000259" key="1">
    <source>
        <dbReference type="PROSITE" id="PS51819"/>
    </source>
</evidence>
<feature type="domain" description="VOC" evidence="1">
    <location>
        <begin position="127"/>
        <end position="248"/>
    </location>
</feature>
<proteinExistence type="predicted"/>
<dbReference type="RefSeq" id="WP_343884455.1">
    <property type="nucleotide sequence ID" value="NZ_BAAAKI010000002.1"/>
</dbReference>
<evidence type="ECO:0000313" key="2">
    <source>
        <dbReference type="EMBL" id="MFC6395758.1"/>
    </source>
</evidence>
<keyword evidence="3" id="KW-1185">Reference proteome</keyword>
<dbReference type="EMBL" id="JBHSUA010000007">
    <property type="protein sequence ID" value="MFC6395758.1"/>
    <property type="molecule type" value="Genomic_DNA"/>
</dbReference>
<dbReference type="Gene3D" id="3.10.180.10">
    <property type="entry name" value="2,3-Dihydroxybiphenyl 1,2-Dioxygenase, domain 1"/>
    <property type="match status" value="1"/>
</dbReference>
<dbReference type="InterPro" id="IPR037523">
    <property type="entry name" value="VOC_core"/>
</dbReference>
<dbReference type="SUPFAM" id="SSF54593">
    <property type="entry name" value="Glyoxalase/Bleomycin resistance protein/Dihydroxybiphenyl dioxygenase"/>
    <property type="match status" value="2"/>
</dbReference>